<dbReference type="PROSITE" id="PS50943">
    <property type="entry name" value="HTH_CROC1"/>
    <property type="match status" value="1"/>
</dbReference>
<dbReference type="InterPro" id="IPR001387">
    <property type="entry name" value="Cro/C1-type_HTH"/>
</dbReference>
<dbReference type="InterPro" id="IPR052345">
    <property type="entry name" value="Rad_response_metalloprotease"/>
</dbReference>
<evidence type="ECO:0000313" key="2">
    <source>
        <dbReference type="EMBL" id="UTU54307.1"/>
    </source>
</evidence>
<keyword evidence="3" id="KW-1185">Reference proteome</keyword>
<evidence type="ECO:0000259" key="1">
    <source>
        <dbReference type="PROSITE" id="PS50943"/>
    </source>
</evidence>
<protein>
    <submittedName>
        <fullName evidence="2">XRE family transcriptional regulator</fullName>
    </submittedName>
</protein>
<dbReference type="EMBL" id="CP088147">
    <property type="protein sequence ID" value="UTU54307.1"/>
    <property type="molecule type" value="Genomic_DNA"/>
</dbReference>
<dbReference type="SMART" id="SM00530">
    <property type="entry name" value="HTH_XRE"/>
    <property type="match status" value="1"/>
</dbReference>
<dbReference type="PANTHER" id="PTHR43236:SF1">
    <property type="entry name" value="BLL7220 PROTEIN"/>
    <property type="match status" value="1"/>
</dbReference>
<dbReference type="CDD" id="cd00093">
    <property type="entry name" value="HTH_XRE"/>
    <property type="match status" value="1"/>
</dbReference>
<feature type="domain" description="HTH cro/C1-type" evidence="1">
    <location>
        <begin position="85"/>
        <end position="141"/>
    </location>
</feature>
<name>A0AB38THQ5_9HYPH</name>
<dbReference type="Gene3D" id="1.10.260.40">
    <property type="entry name" value="lambda repressor-like DNA-binding domains"/>
    <property type="match status" value="1"/>
</dbReference>
<organism evidence="2 3">
    <name type="scientific">Mesorhizobium ciceri</name>
    <dbReference type="NCBI Taxonomy" id="39645"/>
    <lineage>
        <taxon>Bacteria</taxon>
        <taxon>Pseudomonadati</taxon>
        <taxon>Pseudomonadota</taxon>
        <taxon>Alphaproteobacteria</taxon>
        <taxon>Hyphomicrobiales</taxon>
        <taxon>Phyllobacteriaceae</taxon>
        <taxon>Mesorhizobium</taxon>
    </lineage>
</organism>
<reference evidence="2 3" key="1">
    <citation type="journal article" date="2022" name="Microbiol. Resour. Announc.">
        <title>Complete Genome Sequence of Mesorhizobium ciceri Strain R30, a Rhizobium Used as a Commercial Inoculant for Chickpea in Argentina.</title>
        <authorList>
            <person name="Foresto E."/>
            <person name="Revale S."/>
            <person name="Primo E."/>
            <person name="Nievas F."/>
            <person name="Carezzano E."/>
            <person name="Puente M."/>
            <person name="Alzari P."/>
            <person name="Mart M."/>
            <person name="Ben-Assaya M."/>
            <person name="Mornico D."/>
            <person name="Santoro M."/>
            <person name="Mart F."/>
            <person name="Giordano W."/>
            <person name="Bogino P."/>
        </authorList>
    </citation>
    <scope>NUCLEOTIDE SEQUENCE [LARGE SCALE GENOMIC DNA]</scope>
    <source>
        <strain evidence="2 3">R30</strain>
    </source>
</reference>
<dbReference type="SUPFAM" id="SSF47413">
    <property type="entry name" value="lambda repressor-like DNA-binding domains"/>
    <property type="match status" value="1"/>
</dbReference>
<dbReference type="PANTHER" id="PTHR43236">
    <property type="entry name" value="ANTITOXIN HIGA1"/>
    <property type="match status" value="1"/>
</dbReference>
<dbReference type="Pfam" id="PF01381">
    <property type="entry name" value="HTH_3"/>
    <property type="match status" value="1"/>
</dbReference>
<dbReference type="AlphaFoldDB" id="A0AB38THQ5"/>
<evidence type="ECO:0000313" key="3">
    <source>
        <dbReference type="Proteomes" id="UP001060070"/>
    </source>
</evidence>
<accession>A0AB38THQ5</accession>
<sequence>MIPDNDRQASLLNARIERVIASLKSLDGWDALRTGIELSVIELRKKSLRETLNRLRSDVSAYAGIRSGEIKTFNATQVEGLPDILKRARLARGLTQRQFAELLGLKEQQIQRYEAENYATVSLRRLYDLFHVLNVSIKIEANLEAGLVELVSRGPIELNKLPYKEMLRRQWIRPDISEPEDVEVAAQRYVVQSIGENWSNFLHRQVVRANSLPDSQALLAWHARVCEIARTKKKNLKGDFFSLDLDWVRRLVELSKFDDGPRQAVDYLLSIGVIVVIEPHLEKTHLDGAATILDGDTPVIGLTLRFDRLDNFWFVLMHELGHLVLHAQFDDAVAFFDSDEIGVEKGKESEADNFARSTLIADEKWKTSLVRFAKSPDAVKSFATANGLSPAIVAGRIRRERNDFTIFSELVGQGSVRRQFGF</sequence>
<dbReference type="Proteomes" id="UP001060070">
    <property type="component" value="Chromosome"/>
</dbReference>
<dbReference type="InterPro" id="IPR010982">
    <property type="entry name" value="Lambda_DNA-bd_dom_sf"/>
</dbReference>
<dbReference type="RefSeq" id="WP_024504127.1">
    <property type="nucleotide sequence ID" value="NZ_CP088147.1"/>
</dbReference>
<gene>
    <name evidence="2" type="ORF">LRP29_13320</name>
</gene>
<proteinExistence type="predicted"/>
<dbReference type="GO" id="GO:0003677">
    <property type="term" value="F:DNA binding"/>
    <property type="evidence" value="ECO:0007669"/>
    <property type="project" value="InterPro"/>
</dbReference>